<dbReference type="Proteomes" id="UP001140560">
    <property type="component" value="Unassembled WGS sequence"/>
</dbReference>
<keyword evidence="3" id="KW-1185">Reference proteome</keyword>
<dbReference type="OrthoDB" id="3836772at2759"/>
<dbReference type="AlphaFoldDB" id="A0A9W9CRP8"/>
<name>A0A9W9CRP8_9PLEO</name>
<protein>
    <submittedName>
        <fullName evidence="2">Uncharacterized protein</fullName>
    </submittedName>
</protein>
<evidence type="ECO:0000313" key="3">
    <source>
        <dbReference type="Proteomes" id="UP001140560"/>
    </source>
</evidence>
<dbReference type="EMBL" id="JAPEUY010000001">
    <property type="protein sequence ID" value="KAJ4377184.1"/>
    <property type="molecule type" value="Genomic_DNA"/>
</dbReference>
<keyword evidence="1" id="KW-0732">Signal</keyword>
<organism evidence="2 3">
    <name type="scientific">Neocucurbitaria cava</name>
    <dbReference type="NCBI Taxonomy" id="798079"/>
    <lineage>
        <taxon>Eukaryota</taxon>
        <taxon>Fungi</taxon>
        <taxon>Dikarya</taxon>
        <taxon>Ascomycota</taxon>
        <taxon>Pezizomycotina</taxon>
        <taxon>Dothideomycetes</taxon>
        <taxon>Pleosporomycetidae</taxon>
        <taxon>Pleosporales</taxon>
        <taxon>Pleosporineae</taxon>
        <taxon>Cucurbitariaceae</taxon>
        <taxon>Neocucurbitaria</taxon>
    </lineage>
</organism>
<gene>
    <name evidence="2" type="ORF">N0V83_000007</name>
</gene>
<evidence type="ECO:0000256" key="1">
    <source>
        <dbReference type="SAM" id="SignalP"/>
    </source>
</evidence>
<reference evidence="2" key="1">
    <citation type="submission" date="2022-10" db="EMBL/GenBank/DDBJ databases">
        <title>Tapping the CABI collections for fungal endophytes: first genome assemblies for Collariella, Neodidymelliopsis, Ascochyta clinopodiicola, Didymella pomorum, Didymosphaeria variabile, Neocosmospora piperis and Neocucurbitaria cava.</title>
        <authorList>
            <person name="Hill R."/>
        </authorList>
    </citation>
    <scope>NUCLEOTIDE SEQUENCE</scope>
    <source>
        <strain evidence="2">IMI 356814</strain>
    </source>
</reference>
<proteinExistence type="predicted"/>
<feature type="signal peptide" evidence="1">
    <location>
        <begin position="1"/>
        <end position="18"/>
    </location>
</feature>
<evidence type="ECO:0000313" key="2">
    <source>
        <dbReference type="EMBL" id="KAJ4377184.1"/>
    </source>
</evidence>
<sequence length="225" mass="23762">MFPKCFAIAFILASPACAIPTSQARQDPCQDTYKTCVVGGTPEFACACRLTACLGEDNARNRDWCASATASLSLAKPTASTPSTMPAPITTAAPAADPVLVQPPKSWTITNLTRYCGEGNTGCDYNFAVTADNKTERCTIVRVPGSNAATESWSDQECTAGSELTISWGYVTERAPAYAVITVVKGRELAWFGVPDVNGQKVTPGNPYGSGQWGTLGSSSVYTYT</sequence>
<comment type="caution">
    <text evidence="2">The sequence shown here is derived from an EMBL/GenBank/DDBJ whole genome shotgun (WGS) entry which is preliminary data.</text>
</comment>
<accession>A0A9W9CRP8</accession>
<feature type="chain" id="PRO_5040798712" evidence="1">
    <location>
        <begin position="19"/>
        <end position="225"/>
    </location>
</feature>